<accession>A0A6J5ZDM9</accession>
<dbReference type="EMBL" id="CAESAJ010000062">
    <property type="protein sequence ID" value="CAB4337693.1"/>
    <property type="molecule type" value="Genomic_DNA"/>
</dbReference>
<protein>
    <submittedName>
        <fullName evidence="3">Unannotated protein</fullName>
    </submittedName>
</protein>
<evidence type="ECO:0000256" key="2">
    <source>
        <dbReference type="ARBA" id="ARBA00023239"/>
    </source>
</evidence>
<comment type="similarity">
    <text evidence="1">Belongs to the enoyl-CoA hydratase/isomerase family.</text>
</comment>
<dbReference type="Gene3D" id="3.90.226.10">
    <property type="entry name" value="2-enoyl-CoA Hydratase, Chain A, domain 1"/>
    <property type="match status" value="1"/>
</dbReference>
<proteinExistence type="inferred from homology"/>
<dbReference type="PROSITE" id="PS00166">
    <property type="entry name" value="ENOYL_COA_HYDRATASE"/>
    <property type="match status" value="1"/>
</dbReference>
<dbReference type="Pfam" id="PF00378">
    <property type="entry name" value="ECH_1"/>
    <property type="match status" value="1"/>
</dbReference>
<dbReference type="SUPFAM" id="SSF52096">
    <property type="entry name" value="ClpP/crotonase"/>
    <property type="match status" value="1"/>
</dbReference>
<dbReference type="GO" id="GO:0006635">
    <property type="term" value="P:fatty acid beta-oxidation"/>
    <property type="evidence" value="ECO:0007669"/>
    <property type="project" value="TreeGrafter"/>
</dbReference>
<gene>
    <name evidence="3" type="ORF">UFOPK3770_00696</name>
</gene>
<name>A0A6J5ZDM9_9ZZZZ</name>
<dbReference type="GO" id="GO:0016829">
    <property type="term" value="F:lyase activity"/>
    <property type="evidence" value="ECO:0007669"/>
    <property type="project" value="UniProtKB-KW"/>
</dbReference>
<dbReference type="FunFam" id="3.90.226.10:FF:000009">
    <property type="entry name" value="Carnitinyl-CoA dehydratase"/>
    <property type="match status" value="1"/>
</dbReference>
<organism evidence="3">
    <name type="scientific">freshwater metagenome</name>
    <dbReference type="NCBI Taxonomy" id="449393"/>
    <lineage>
        <taxon>unclassified sequences</taxon>
        <taxon>metagenomes</taxon>
        <taxon>ecological metagenomes</taxon>
    </lineage>
</organism>
<dbReference type="InterPro" id="IPR018376">
    <property type="entry name" value="Enoyl-CoA_hyd/isom_CS"/>
</dbReference>
<evidence type="ECO:0000313" key="3">
    <source>
        <dbReference type="EMBL" id="CAB4337693.1"/>
    </source>
</evidence>
<dbReference type="CDD" id="cd06558">
    <property type="entry name" value="crotonase-like"/>
    <property type="match status" value="1"/>
</dbReference>
<keyword evidence="2" id="KW-0456">Lyase</keyword>
<dbReference type="InterPro" id="IPR001753">
    <property type="entry name" value="Enoyl-CoA_hydra/iso"/>
</dbReference>
<dbReference type="PANTHER" id="PTHR11941:SF54">
    <property type="entry name" value="ENOYL-COA HYDRATASE, MITOCHONDRIAL"/>
    <property type="match status" value="1"/>
</dbReference>
<dbReference type="InterPro" id="IPR029045">
    <property type="entry name" value="ClpP/crotonase-like_dom_sf"/>
</dbReference>
<dbReference type="PANTHER" id="PTHR11941">
    <property type="entry name" value="ENOYL-COA HYDRATASE-RELATED"/>
    <property type="match status" value="1"/>
</dbReference>
<dbReference type="AlphaFoldDB" id="A0A6J5ZDM9"/>
<sequence>MIQVTQHEQVRILTICRPERRNALDNETIEQLRAQVRQANADETLRAIIITGQGELAFCSGSDMKAALEMTVEQRIEHARSGQDLMDEIASLNVLSIAAVEGFALGGGLELALSCDLIVSGSGAVFGLPEIQRSAIPSWGGTYRLSKAVGLAIARNMLLGGKRYTADESCTLGLVLEVVPAGTAGKRAVEIAQDMTSDCPKEVVTLAKELLTSGAYRSAAESKEAEFAAEAQVSAGDTYATFPKKNK</sequence>
<reference evidence="3" key="1">
    <citation type="submission" date="2020-05" db="EMBL/GenBank/DDBJ databases">
        <authorList>
            <person name="Chiriac C."/>
            <person name="Salcher M."/>
            <person name="Ghai R."/>
            <person name="Kavagutti S V."/>
        </authorList>
    </citation>
    <scope>NUCLEOTIDE SEQUENCE</scope>
</reference>
<evidence type="ECO:0000256" key="1">
    <source>
        <dbReference type="ARBA" id="ARBA00005254"/>
    </source>
</evidence>